<evidence type="ECO:0000256" key="1">
    <source>
        <dbReference type="SAM" id="MobiDB-lite"/>
    </source>
</evidence>
<gene>
    <name evidence="2" type="ORF">LNINA_LOCUS7342</name>
</gene>
<evidence type="ECO:0000313" key="2">
    <source>
        <dbReference type="EMBL" id="CAK1547906.1"/>
    </source>
</evidence>
<name>A0AAV1JI70_9NEOP</name>
<proteinExistence type="predicted"/>
<comment type="caution">
    <text evidence="2">The sequence shown here is derived from an EMBL/GenBank/DDBJ whole genome shotgun (WGS) entry which is preliminary data.</text>
</comment>
<accession>A0AAV1JI70</accession>
<sequence length="543" mass="62279">MRRNTYVLEKSSFEDLEPDSTSKQYNSLQLPDSVKKFVAKKTSLSDTDILNLADTPLRHKRRRCKKLKVDIQKASQSMNQLDLNIENTPKHVLLESKTSDSFSDRFKGFDFNKSFDIYDEISDIASSIEEEELVDSLSERSSTPKSPRLCRKVRPASDDSHIPSTTPESFADVELDKNEEQRMELLLNYQMKLEKLDCFLKKIFNEFQFHIEVSKVFQSRSVVTALPGSDFSSIPKQLGDVVVDSVDLQSLNSSGCWNIIMEKEDYQTKAKVRKQLLSIKTSIEGFVHSHLNNSVTNKYVLKREPHKRYKKKQKYYDFPDFRDAFLNLFSGETYEDTNCACTCHSQADSGLTSKTPEHSTSISSSIGNFSLDTSKLTAYSESLDQVISYNSFQDSLSSMLLQKATIERITFYIQVHSIQLQCANFEVKNSILFYCPSCKTSENDENDLLKHILSQTHCEKIHFLYKTAYIKKCVSSGKEIQPSTVLNPMTMYRDDNKIVCFGDALYACTFCFENLIVGESVLMAHCADPEHVERREKFFEIID</sequence>
<evidence type="ECO:0008006" key="4">
    <source>
        <dbReference type="Google" id="ProtNLM"/>
    </source>
</evidence>
<organism evidence="2 3">
    <name type="scientific">Leptosia nina</name>
    <dbReference type="NCBI Taxonomy" id="320188"/>
    <lineage>
        <taxon>Eukaryota</taxon>
        <taxon>Metazoa</taxon>
        <taxon>Ecdysozoa</taxon>
        <taxon>Arthropoda</taxon>
        <taxon>Hexapoda</taxon>
        <taxon>Insecta</taxon>
        <taxon>Pterygota</taxon>
        <taxon>Neoptera</taxon>
        <taxon>Endopterygota</taxon>
        <taxon>Lepidoptera</taxon>
        <taxon>Glossata</taxon>
        <taxon>Ditrysia</taxon>
        <taxon>Papilionoidea</taxon>
        <taxon>Pieridae</taxon>
        <taxon>Pierinae</taxon>
        <taxon>Leptosia</taxon>
    </lineage>
</organism>
<protein>
    <recommendedName>
        <fullName evidence="4">C2H2-type domain-containing protein</fullName>
    </recommendedName>
</protein>
<dbReference type="AlphaFoldDB" id="A0AAV1JI70"/>
<feature type="region of interest" description="Disordered" evidence="1">
    <location>
        <begin position="135"/>
        <end position="168"/>
    </location>
</feature>
<dbReference type="Proteomes" id="UP001497472">
    <property type="component" value="Unassembled WGS sequence"/>
</dbReference>
<reference evidence="2 3" key="1">
    <citation type="submission" date="2023-11" db="EMBL/GenBank/DDBJ databases">
        <authorList>
            <person name="Okamura Y."/>
        </authorList>
    </citation>
    <scope>NUCLEOTIDE SEQUENCE [LARGE SCALE GENOMIC DNA]</scope>
</reference>
<dbReference type="EMBL" id="CAVLEF010000010">
    <property type="protein sequence ID" value="CAK1547906.1"/>
    <property type="molecule type" value="Genomic_DNA"/>
</dbReference>
<keyword evidence="3" id="KW-1185">Reference proteome</keyword>
<evidence type="ECO:0000313" key="3">
    <source>
        <dbReference type="Proteomes" id="UP001497472"/>
    </source>
</evidence>